<reference evidence="3 4" key="1">
    <citation type="journal article" date="2022" name="G3 (Bethesda)">
        <title>Enemy or ally: a genomic approach to elucidate the lifestyle of Phyllosticta citrichinaensis.</title>
        <authorList>
            <person name="Buijs V.A."/>
            <person name="Groenewald J.Z."/>
            <person name="Haridas S."/>
            <person name="LaButti K.M."/>
            <person name="Lipzen A."/>
            <person name="Martin F.M."/>
            <person name="Barry K."/>
            <person name="Grigoriev I.V."/>
            <person name="Crous P.W."/>
            <person name="Seidl M.F."/>
        </authorList>
    </citation>
    <scope>NUCLEOTIDE SEQUENCE [LARGE SCALE GENOMIC DNA]</scope>
    <source>
        <strain evidence="3 4">CBS 129764</strain>
    </source>
</reference>
<evidence type="ECO:0000256" key="1">
    <source>
        <dbReference type="SAM" id="MobiDB-lite"/>
    </source>
</evidence>
<keyword evidence="4" id="KW-1185">Reference proteome</keyword>
<evidence type="ECO:0000256" key="2">
    <source>
        <dbReference type="SAM" id="SignalP"/>
    </source>
</evidence>
<feature type="signal peptide" evidence="2">
    <location>
        <begin position="1"/>
        <end position="16"/>
    </location>
</feature>
<protein>
    <submittedName>
        <fullName evidence="3">Uncharacterized protein</fullName>
    </submittedName>
</protein>
<proteinExistence type="predicted"/>
<dbReference type="EMBL" id="JBBWUH010000001">
    <property type="protein sequence ID" value="KAK8177008.1"/>
    <property type="molecule type" value="Genomic_DNA"/>
</dbReference>
<evidence type="ECO:0000313" key="3">
    <source>
        <dbReference type="EMBL" id="KAK8177008.1"/>
    </source>
</evidence>
<name>A0ABR1Y565_9PEZI</name>
<comment type="caution">
    <text evidence="3">The sequence shown here is derived from an EMBL/GenBank/DDBJ whole genome shotgun (WGS) entry which is preliminary data.</text>
</comment>
<feature type="region of interest" description="Disordered" evidence="1">
    <location>
        <begin position="23"/>
        <end position="42"/>
    </location>
</feature>
<dbReference type="Proteomes" id="UP001456524">
    <property type="component" value="Unassembled WGS sequence"/>
</dbReference>
<keyword evidence="2" id="KW-0732">Signal</keyword>
<organism evidence="3 4">
    <name type="scientific">Phyllosticta citrichinensis</name>
    <dbReference type="NCBI Taxonomy" id="1130410"/>
    <lineage>
        <taxon>Eukaryota</taxon>
        <taxon>Fungi</taxon>
        <taxon>Dikarya</taxon>
        <taxon>Ascomycota</taxon>
        <taxon>Pezizomycotina</taxon>
        <taxon>Dothideomycetes</taxon>
        <taxon>Dothideomycetes incertae sedis</taxon>
        <taxon>Botryosphaeriales</taxon>
        <taxon>Phyllostictaceae</taxon>
        <taxon>Phyllosticta</taxon>
    </lineage>
</organism>
<gene>
    <name evidence="3" type="ORF">IWX90DRAFT_491340</name>
</gene>
<accession>A0ABR1Y565</accession>
<sequence length="159" mass="16325">MKLAVLFSLYAVLATAAVVSDTGKTHKGRSSKSHSTNGPKGVGGVIFLDGPCLKDSQCAGGKKGRCGNIAEYLKVVPEGPENGVKELSACAYSKKLTGPPDDAACTYLNDCSNFGPLPGHGIPNAIVDDAGDELCLCPAKVSEARAGFAMNPPPEIKCS</sequence>
<evidence type="ECO:0000313" key="4">
    <source>
        <dbReference type="Proteomes" id="UP001456524"/>
    </source>
</evidence>
<feature type="chain" id="PRO_5047405411" evidence="2">
    <location>
        <begin position="17"/>
        <end position="159"/>
    </location>
</feature>